<keyword evidence="5" id="KW-1185">Reference proteome</keyword>
<dbReference type="InterPro" id="IPR004647">
    <property type="entry name" value="Fe-S_hydro-lyase_TtdB-typ_cat"/>
</dbReference>
<dbReference type="SUPFAM" id="SSF117457">
    <property type="entry name" value="FumA C-terminal domain-like"/>
    <property type="match status" value="1"/>
</dbReference>
<evidence type="ECO:0000313" key="4">
    <source>
        <dbReference type="EMBL" id="GFR89203.1"/>
    </source>
</evidence>
<evidence type="ECO:0000313" key="5">
    <source>
        <dbReference type="Proteomes" id="UP000762676"/>
    </source>
</evidence>
<dbReference type="PANTHER" id="PTHR30389">
    <property type="entry name" value="FUMARATE HYDRATASE-RELATED"/>
    <property type="match status" value="1"/>
</dbReference>
<feature type="non-terminal residue" evidence="4">
    <location>
        <position position="95"/>
    </location>
</feature>
<protein>
    <submittedName>
        <fullName evidence="4">Fumarate hydratase class I</fullName>
    </submittedName>
</protein>
<dbReference type="Gene3D" id="3.20.130.10">
    <property type="entry name" value="Fe-S hydro-lyase, tartrate dehydratase beta-type, catalytic domain"/>
    <property type="match status" value="1"/>
</dbReference>
<dbReference type="Pfam" id="PF05683">
    <property type="entry name" value="Fumerase_C"/>
    <property type="match status" value="1"/>
</dbReference>
<evidence type="ECO:0000256" key="1">
    <source>
        <dbReference type="ARBA" id="ARBA00008876"/>
    </source>
</evidence>
<comment type="similarity">
    <text evidence="1">Belongs to the class-I fumarase family.</text>
</comment>
<organism evidence="4 5">
    <name type="scientific">Elysia marginata</name>
    <dbReference type="NCBI Taxonomy" id="1093978"/>
    <lineage>
        <taxon>Eukaryota</taxon>
        <taxon>Metazoa</taxon>
        <taxon>Spiralia</taxon>
        <taxon>Lophotrochozoa</taxon>
        <taxon>Mollusca</taxon>
        <taxon>Gastropoda</taxon>
        <taxon>Heterobranchia</taxon>
        <taxon>Euthyneura</taxon>
        <taxon>Panpulmonata</taxon>
        <taxon>Sacoglossa</taxon>
        <taxon>Placobranchoidea</taxon>
        <taxon>Plakobranchidae</taxon>
        <taxon>Elysia</taxon>
    </lineage>
</organism>
<gene>
    <name evidence="4" type="ORF">ElyMa_006118500</name>
</gene>
<dbReference type="AlphaFoldDB" id="A0AAV4GUK3"/>
<name>A0AAV4GUK3_9GAST</name>
<sequence>MDLIWEVLQPCWLSYLGPRTTPGERKVNLNQGMAEVLKQLNQYPIKTRLSLTGTLVVARDIAHAKLKEALDRGDGLPQYLKDHPVYYAGPAKTPE</sequence>
<dbReference type="GO" id="GO:0016836">
    <property type="term" value="F:hydro-lyase activity"/>
    <property type="evidence" value="ECO:0007669"/>
    <property type="project" value="InterPro"/>
</dbReference>
<accession>A0AAV4GUK3</accession>
<proteinExistence type="inferred from homology"/>
<keyword evidence="2" id="KW-0456">Lyase</keyword>
<reference evidence="4 5" key="1">
    <citation type="journal article" date="2021" name="Elife">
        <title>Chloroplast acquisition without the gene transfer in kleptoplastic sea slugs, Plakobranchus ocellatus.</title>
        <authorList>
            <person name="Maeda T."/>
            <person name="Takahashi S."/>
            <person name="Yoshida T."/>
            <person name="Shimamura S."/>
            <person name="Takaki Y."/>
            <person name="Nagai Y."/>
            <person name="Toyoda A."/>
            <person name="Suzuki Y."/>
            <person name="Arimoto A."/>
            <person name="Ishii H."/>
            <person name="Satoh N."/>
            <person name="Nishiyama T."/>
            <person name="Hasebe M."/>
            <person name="Maruyama T."/>
            <person name="Minagawa J."/>
            <person name="Obokata J."/>
            <person name="Shigenobu S."/>
        </authorList>
    </citation>
    <scope>NUCLEOTIDE SEQUENCE [LARGE SCALE GENOMIC DNA]</scope>
</reference>
<dbReference type="InterPro" id="IPR051208">
    <property type="entry name" value="Class-I_Fumarase/Tartrate_DH"/>
</dbReference>
<dbReference type="InterPro" id="IPR036660">
    <property type="entry name" value="Fe-S_hydroAse_TtdB_cat_sf"/>
</dbReference>
<evidence type="ECO:0000256" key="2">
    <source>
        <dbReference type="ARBA" id="ARBA00023239"/>
    </source>
</evidence>
<feature type="domain" description="Fe-S hydro-lyase tartrate dehydratase beta-type catalytic" evidence="3">
    <location>
        <begin position="23"/>
        <end position="95"/>
    </location>
</feature>
<dbReference type="PANTHER" id="PTHR30389:SF0">
    <property type="entry name" value="FUMARATE HYDRATASE CLASS I, AEROBIC"/>
    <property type="match status" value="1"/>
</dbReference>
<dbReference type="EMBL" id="BMAT01012290">
    <property type="protein sequence ID" value="GFR89203.1"/>
    <property type="molecule type" value="Genomic_DNA"/>
</dbReference>
<comment type="caution">
    <text evidence="4">The sequence shown here is derived from an EMBL/GenBank/DDBJ whole genome shotgun (WGS) entry which is preliminary data.</text>
</comment>
<dbReference type="Proteomes" id="UP000762676">
    <property type="component" value="Unassembled WGS sequence"/>
</dbReference>
<evidence type="ECO:0000259" key="3">
    <source>
        <dbReference type="Pfam" id="PF05683"/>
    </source>
</evidence>